<protein>
    <recommendedName>
        <fullName evidence="3">LsmAD domain-containing protein</fullName>
    </recommendedName>
</protein>
<dbReference type="InterPro" id="IPR045117">
    <property type="entry name" value="ATXN2-like"/>
</dbReference>
<feature type="compositionally biased region" description="Gly residues" evidence="2">
    <location>
        <begin position="280"/>
        <end position="297"/>
    </location>
</feature>
<evidence type="ECO:0000256" key="1">
    <source>
        <dbReference type="ARBA" id="ARBA00007503"/>
    </source>
</evidence>
<dbReference type="GO" id="GO:0005737">
    <property type="term" value="C:cytoplasm"/>
    <property type="evidence" value="ECO:0007669"/>
    <property type="project" value="UniProtKB-ARBA"/>
</dbReference>
<feature type="compositionally biased region" description="Low complexity" evidence="2">
    <location>
        <begin position="437"/>
        <end position="453"/>
    </location>
</feature>
<evidence type="ECO:0000256" key="2">
    <source>
        <dbReference type="SAM" id="MobiDB-lite"/>
    </source>
</evidence>
<feature type="region of interest" description="Disordered" evidence="2">
    <location>
        <begin position="1018"/>
        <end position="1056"/>
    </location>
</feature>
<dbReference type="Pfam" id="PF14438">
    <property type="entry name" value="SM-ATX"/>
    <property type="match status" value="1"/>
</dbReference>
<sequence>MPHKLQEEVHGIHANHVLLSLINDTIGREVIIETRDGKKFDGIFAACSPEFEVGLRYAHLISEDGIERLLPHKNEVMEKVQFDPNDVVCMSVVLQEEKRIRGFATDREYANRNGAMNDSSMDDSSELEAWQGDGDDDGDVEIGDTTSVKSGGRSTQRNNESGWSVDAMFDANNALGVKSTYDEDLSQYTTAHVEENHEARARADKLAREIEANPASKTYAMLENDDEERDLDKETPEFQIANSRRTSGGRSNYVGVGRTGGGSMANRSGTQTSHRRPDGQSGGRTGRGGSYGSGGGASRSFTNSSLQYGNKGSGSSPSTGSTYSTTTGGSSSSRHQPPYERPTAQAVYSTFEHFSEMKREQAAAAAAAAPSNSGNITAKTTSSIGRRPEPSSGGVSSSPKVFESSHRPGTGPHGRLSPSSRADDGRSGHHGGGGSSHGQSGSTSISSSKTSGGLHTVISRGGQADRVKHLRDFQQNFNSTYQSSTTTSASSSLSNSAHPSQSSRSSQSPHSSPQSQKPSASHTQSNISSNSTRSSSQTLPTSTERSDKTGTTPGMISTSSAAPRPANAWNKGPPPGIRSSRASQPTQSVPSSQITAQSEPVSNAKVTETPESAKMKSSSGASRPSKKVVSPVSSQQSVDTSSSSTITDAPSASSSNLRESSSSVHAASPTSALPQPAQQQQEQQQQQQQPQQQPYTSSKKGSNVNSDSPSLSATCSSSSITPTDPVPTSISISNSESVTTSVTSTTSTKTFKFNPNALAFTPRSASVNTPTPQSTPVPSSLMQTHSAPLQIQGIAMNGAQAVSMAQAMQPASIITHGAHQQMFPYGSTVSAYASVPVYTQQVIQAGPQLGPTMSGTAASVTGGPIVASAITTPRVAGQVAASAAVGRRPQQQQLVQGGQIYVPGQPVAYQQQVIQQYSIPYFTTAPYQQISVASPSVPPPSIPPPTSTGGVAVAVAPPQQYQMIQVRREGQSQHPQSTAAIPYQRPFFPNGQPVNYVVTAAPRFVQPHQAVDFNIASSGQQVQQPSSGGSSNGTSSNGHNSQPATPGPQPVASPAQMTTYPLSATPQTAHPVMVQMPPGGAHTQHTQQVYVQPVCSLFRSLCLFSLHGCTIPCVLNVVFLISFSSSFNILH</sequence>
<dbReference type="InterPro" id="IPR009604">
    <property type="entry name" value="LsmAD_domain"/>
</dbReference>
<feature type="compositionally biased region" description="Low complexity" evidence="2">
    <location>
        <begin position="313"/>
        <end position="333"/>
    </location>
</feature>
<reference evidence="4 5" key="1">
    <citation type="submission" date="2024-08" db="EMBL/GenBank/DDBJ databases">
        <title>Gnathostoma spinigerum genome.</title>
        <authorList>
            <person name="Gonzalez-Bertolin B."/>
            <person name="Monzon S."/>
            <person name="Zaballos A."/>
            <person name="Jimenez P."/>
            <person name="Dekumyoy P."/>
            <person name="Varona S."/>
            <person name="Cuesta I."/>
            <person name="Sumanam S."/>
            <person name="Adisakwattana P."/>
            <person name="Gasser R.B."/>
            <person name="Hernandez-Gonzalez A."/>
            <person name="Young N.D."/>
            <person name="Perteguer M.J."/>
        </authorList>
    </citation>
    <scope>NUCLEOTIDE SEQUENCE [LARGE SCALE GENOMIC DNA]</scope>
    <source>
        <strain evidence="4">AL3</strain>
        <tissue evidence="4">Liver</tissue>
    </source>
</reference>
<feature type="region of interest" description="Disordered" evidence="2">
    <location>
        <begin position="111"/>
        <end position="161"/>
    </location>
</feature>
<feature type="compositionally biased region" description="Low complexity" evidence="2">
    <location>
        <begin position="390"/>
        <end position="399"/>
    </location>
</feature>
<evidence type="ECO:0000313" key="5">
    <source>
        <dbReference type="Proteomes" id="UP001608902"/>
    </source>
</evidence>
<name>A0ABD6EAM7_9BILA</name>
<evidence type="ECO:0000259" key="3">
    <source>
        <dbReference type="SMART" id="SM01272"/>
    </source>
</evidence>
<dbReference type="PANTHER" id="PTHR12854:SF7">
    <property type="entry name" value="ATAXIN-2 HOMOLOG"/>
    <property type="match status" value="1"/>
</dbReference>
<keyword evidence="5" id="KW-1185">Reference proteome</keyword>
<dbReference type="SMART" id="SM01272">
    <property type="entry name" value="LsmAD"/>
    <property type="match status" value="1"/>
</dbReference>
<feature type="compositionally biased region" description="Polar residues" evidence="2">
    <location>
        <begin position="695"/>
        <end position="705"/>
    </location>
</feature>
<feature type="compositionally biased region" description="Polar residues" evidence="2">
    <location>
        <begin position="580"/>
        <end position="622"/>
    </location>
</feature>
<feature type="compositionally biased region" description="Polar residues" evidence="2">
    <location>
        <begin position="301"/>
        <end position="310"/>
    </location>
</feature>
<evidence type="ECO:0000313" key="4">
    <source>
        <dbReference type="EMBL" id="MFH4976690.1"/>
    </source>
</evidence>
<gene>
    <name evidence="4" type="ORF">AB6A40_003399</name>
</gene>
<feature type="compositionally biased region" description="Polar residues" evidence="2">
    <location>
        <begin position="539"/>
        <end position="561"/>
    </location>
</feature>
<feature type="compositionally biased region" description="Low complexity" evidence="2">
    <location>
        <begin position="474"/>
        <end position="538"/>
    </location>
</feature>
<feature type="compositionally biased region" description="Low complexity" evidence="2">
    <location>
        <begin position="728"/>
        <end position="746"/>
    </location>
</feature>
<feature type="region of interest" description="Disordered" evidence="2">
    <location>
        <begin position="212"/>
        <end position="746"/>
    </location>
</feature>
<dbReference type="Pfam" id="PF06741">
    <property type="entry name" value="LsmAD"/>
    <property type="match status" value="1"/>
</dbReference>
<proteinExistence type="inferred from homology"/>
<comment type="similarity">
    <text evidence="1">Belongs to the ataxin-2 family.</text>
</comment>
<dbReference type="AlphaFoldDB" id="A0ABD6EAM7"/>
<dbReference type="Proteomes" id="UP001608902">
    <property type="component" value="Unassembled WGS sequence"/>
</dbReference>
<feature type="compositionally biased region" description="Polar residues" evidence="2">
    <location>
        <begin position="144"/>
        <end position="161"/>
    </location>
</feature>
<dbReference type="InterPro" id="IPR025852">
    <property type="entry name" value="SM_dom_ATX"/>
</dbReference>
<accession>A0ABD6EAM7</accession>
<feature type="compositionally biased region" description="Polar residues" evidence="2">
    <location>
        <begin position="370"/>
        <end position="384"/>
    </location>
</feature>
<organism evidence="4 5">
    <name type="scientific">Gnathostoma spinigerum</name>
    <dbReference type="NCBI Taxonomy" id="75299"/>
    <lineage>
        <taxon>Eukaryota</taxon>
        <taxon>Metazoa</taxon>
        <taxon>Ecdysozoa</taxon>
        <taxon>Nematoda</taxon>
        <taxon>Chromadorea</taxon>
        <taxon>Rhabditida</taxon>
        <taxon>Spirurina</taxon>
        <taxon>Gnathostomatomorpha</taxon>
        <taxon>Gnathostomatoidea</taxon>
        <taxon>Gnathostomatidae</taxon>
        <taxon>Gnathostoma</taxon>
    </lineage>
</organism>
<feature type="compositionally biased region" description="Low complexity" evidence="2">
    <location>
        <begin position="1018"/>
        <end position="1042"/>
    </location>
</feature>
<feature type="compositionally biased region" description="Low complexity" evidence="2">
    <location>
        <begin position="706"/>
        <end position="719"/>
    </location>
</feature>
<feature type="domain" description="LsmAD" evidence="3">
    <location>
        <begin position="175"/>
        <end position="230"/>
    </location>
</feature>
<dbReference type="EMBL" id="JBGFUD010001735">
    <property type="protein sequence ID" value="MFH4976690.1"/>
    <property type="molecule type" value="Genomic_DNA"/>
</dbReference>
<feature type="compositionally biased region" description="Acidic residues" evidence="2">
    <location>
        <begin position="133"/>
        <end position="142"/>
    </location>
</feature>
<comment type="caution">
    <text evidence="4">The sequence shown here is derived from an EMBL/GenBank/DDBJ whole genome shotgun (WGS) entry which is preliminary data.</text>
</comment>
<feature type="compositionally biased region" description="Basic and acidic residues" evidence="2">
    <location>
        <begin position="463"/>
        <end position="472"/>
    </location>
</feature>
<dbReference type="PANTHER" id="PTHR12854">
    <property type="entry name" value="ATAXIN 2-RELATED"/>
    <property type="match status" value="1"/>
</dbReference>
<feature type="region of interest" description="Disordered" evidence="2">
    <location>
        <begin position="761"/>
        <end position="781"/>
    </location>
</feature>
<feature type="compositionally biased region" description="Polar residues" evidence="2">
    <location>
        <begin position="240"/>
        <end position="250"/>
    </location>
</feature>
<feature type="compositionally biased region" description="Low complexity" evidence="2">
    <location>
        <begin position="766"/>
        <end position="780"/>
    </location>
</feature>
<feature type="compositionally biased region" description="Low complexity" evidence="2">
    <location>
        <begin position="627"/>
        <end position="694"/>
    </location>
</feature>